<evidence type="ECO:0000313" key="2">
    <source>
        <dbReference type="EMBL" id="AHH11950.1"/>
    </source>
</evidence>
<dbReference type="EMBL" id="CP005807">
    <property type="protein sequence ID" value="AHH11970.1"/>
    <property type="molecule type" value="Genomic_DNA"/>
</dbReference>
<sequence length="76" mass="9127">MITKDALQFIKSLQTTRERYFALLEEVKKNKYWLPIFTNVCSYNEVKSMFYDELMEVNKISEAKLEKQILELILSK</sequence>
<dbReference type="EMBL" id="CP005755">
    <property type="protein sequence ID" value="AHH11500.1"/>
    <property type="molecule type" value="Genomic_DNA"/>
</dbReference>
<dbReference type="Pfam" id="PF07032">
    <property type="entry name" value="DUF1322"/>
    <property type="match status" value="1"/>
</dbReference>
<name>W5SYM3_9SPIR</name>
<dbReference type="AlphaFoldDB" id="W5SYM3"/>
<dbReference type="InterPro" id="IPR009753">
    <property type="entry name" value="DUF1322"/>
</dbReference>
<dbReference type="RefSeq" id="WP_025408755.1">
    <property type="nucleotide sequence ID" value="NZ_CP005755.1"/>
</dbReference>
<keyword evidence="3" id="KW-0614">Plasmid</keyword>
<protein>
    <submittedName>
        <fullName evidence="3">Uncharacterized protein</fullName>
    </submittedName>
</protein>
<reference evidence="3" key="1">
    <citation type="submission" date="2013-04" db="EMBL/GenBank/DDBJ databases">
        <title>Comparative Genomics of Relapsing Fever Spirochetes.</title>
        <authorList>
            <person name="Schwan T.G."/>
            <person name="Raffel S.J."/>
            <person name="Porcella S.F."/>
            <person name="Martens C.A."/>
            <person name="Bruno D.P."/>
            <person name="Ricklefs S.M."/>
            <person name="Barbian K.B."/>
        </authorList>
    </citation>
    <scope>NUCLEOTIDE SEQUENCE</scope>
    <source>
        <strain evidence="3">Co53</strain>
        <plasmid evidence="3">unnamed</plasmid>
    </source>
</reference>
<accession>W5SYM3</accession>
<dbReference type="HOGENOM" id="CLU_197332_0_0_12"/>
<evidence type="ECO:0000313" key="1">
    <source>
        <dbReference type="EMBL" id="AHH11500.1"/>
    </source>
</evidence>
<geneLocation type="plasmid" evidence="3">
    <name>unnamed</name>
</geneLocation>
<evidence type="ECO:0000313" key="3">
    <source>
        <dbReference type="EMBL" id="AHH11970.1"/>
    </source>
</evidence>
<dbReference type="EMBL" id="CP005802">
    <property type="protein sequence ID" value="AHH11950.1"/>
    <property type="molecule type" value="Genomic_DNA"/>
</dbReference>
<gene>
    <name evidence="1" type="ORF">BCO_0009100</name>
    <name evidence="2" type="ORF">BCO_0009102</name>
    <name evidence="3" type="ORF">BCO_0009103</name>
</gene>
<organism evidence="3">
    <name type="scientific">Borrelia coriaceae ATCC 43381</name>
    <dbReference type="NCBI Taxonomy" id="1408429"/>
    <lineage>
        <taxon>Bacteria</taxon>
        <taxon>Pseudomonadati</taxon>
        <taxon>Spirochaetota</taxon>
        <taxon>Spirochaetia</taxon>
        <taxon>Spirochaetales</taxon>
        <taxon>Borreliaceae</taxon>
        <taxon>Borrelia</taxon>
    </lineage>
</organism>
<proteinExistence type="predicted"/>